<evidence type="ECO:0000313" key="1">
    <source>
        <dbReference type="EMBL" id="CRK96782.1"/>
    </source>
</evidence>
<evidence type="ECO:0000313" key="2">
    <source>
        <dbReference type="Proteomes" id="UP000183832"/>
    </source>
</evidence>
<accession>A0A1J1ICT7</accession>
<name>A0A1J1ICT7_9DIPT</name>
<dbReference type="Proteomes" id="UP000183832">
    <property type="component" value="Unassembled WGS sequence"/>
</dbReference>
<dbReference type="AlphaFoldDB" id="A0A1J1ICT7"/>
<keyword evidence="2" id="KW-1185">Reference proteome</keyword>
<gene>
    <name evidence="1" type="ORF">CLUMA_CG010246</name>
</gene>
<sequence>MRRALHGSIVHVEHVVILLRLSENGEFTFDKARSKTHLECFYLFPQFTLNEKQTQLIRPSLSPNNNQSPFLLIS</sequence>
<proteinExistence type="predicted"/>
<reference evidence="1 2" key="1">
    <citation type="submission" date="2015-04" db="EMBL/GenBank/DDBJ databases">
        <authorList>
            <person name="Syromyatnikov M.Y."/>
            <person name="Popov V.N."/>
        </authorList>
    </citation>
    <scope>NUCLEOTIDE SEQUENCE [LARGE SCALE GENOMIC DNA]</scope>
</reference>
<protein>
    <submittedName>
        <fullName evidence="1">CLUMA_CG010246, isoform A</fullName>
    </submittedName>
</protein>
<dbReference type="EMBL" id="CVRI01000044">
    <property type="protein sequence ID" value="CRK96782.1"/>
    <property type="molecule type" value="Genomic_DNA"/>
</dbReference>
<organism evidence="1 2">
    <name type="scientific">Clunio marinus</name>
    <dbReference type="NCBI Taxonomy" id="568069"/>
    <lineage>
        <taxon>Eukaryota</taxon>
        <taxon>Metazoa</taxon>
        <taxon>Ecdysozoa</taxon>
        <taxon>Arthropoda</taxon>
        <taxon>Hexapoda</taxon>
        <taxon>Insecta</taxon>
        <taxon>Pterygota</taxon>
        <taxon>Neoptera</taxon>
        <taxon>Endopterygota</taxon>
        <taxon>Diptera</taxon>
        <taxon>Nematocera</taxon>
        <taxon>Chironomoidea</taxon>
        <taxon>Chironomidae</taxon>
        <taxon>Clunio</taxon>
    </lineage>
</organism>